<keyword evidence="17" id="KW-1185">Reference proteome</keyword>
<evidence type="ECO:0000256" key="13">
    <source>
        <dbReference type="SAM" id="Phobius"/>
    </source>
</evidence>
<comment type="caution">
    <text evidence="16">The sequence shown here is derived from an EMBL/GenBank/DDBJ whole genome shotgun (WGS) entry which is preliminary data.</text>
</comment>
<keyword evidence="8" id="KW-0067">ATP-binding</keyword>
<dbReference type="InterPro" id="IPR050173">
    <property type="entry name" value="ABC_transporter_C-like"/>
</dbReference>
<evidence type="ECO:0000256" key="10">
    <source>
        <dbReference type="ARBA" id="ARBA00022989"/>
    </source>
</evidence>
<proteinExistence type="inferred from homology"/>
<dbReference type="Gene3D" id="1.20.1560.10">
    <property type="entry name" value="ABC transporter type 1, transmembrane domain"/>
    <property type="match status" value="1"/>
</dbReference>
<dbReference type="GO" id="GO:0008559">
    <property type="term" value="F:ABC-type xenobiotic transporter activity"/>
    <property type="evidence" value="ECO:0007669"/>
    <property type="project" value="UniProtKB-EC"/>
</dbReference>
<dbReference type="InterPro" id="IPR044726">
    <property type="entry name" value="ABCC_6TM_D2"/>
</dbReference>
<dbReference type="GO" id="GO:0005524">
    <property type="term" value="F:ATP binding"/>
    <property type="evidence" value="ECO:0007669"/>
    <property type="project" value="UniProtKB-KW"/>
</dbReference>
<sequence length="604" mass="67006">MAAAYKGLLIPLIIIAQTLFQFLQIASNWWMAWANPQTEGDQAKVSSTVLLLVFIALAFGSSVFIFVRAILVATFGLVAAQKLFLNMLRSVFRAPMSFFDSTPAGRILNRVSIGQSVVDLDIPFRLGGFASTTIQLIGIVGVMTNVTWQVFLLVIPAGIACLWVQKYYMASSRELVRIVSIQKSPIIHLFGESIAGAATIRGFGQEKRFMKRNLYLLDSFARPFFCSIAAIEWLCLRMELLSTFVFAFCMLLLVSFPHGTIDPSKFSLSSVFLPVVRKLFIIFIEFRIYLCIGMAGLAVTYGLNLNACRSRWILSFCKLENKIISIERIYQYSQIPSEAPTFIEDAHPPPSWPEKGTIEINNLKVRYGENLPTVLHGINCVFPGGKKIGIVGRTGSGKSTLIQALFRLIEPYAGQIIIDGIDISSIGLHDLRGRLSIIPQDPTLFEGTIRGNLDPLEEHTDQEVWQALDKSQLGDIVRAKDQKLDTPVLENGDNWSVGQRQLVSLGRALLKQARILVLDEATASVDSATDILIQKILRTEFGDCTVCTIAQRIPTVIDSDMVLVLSDGLVAECDTPTRLLEDKSSMFLRLVTEYSSRSSGIPDF</sequence>
<dbReference type="Pfam" id="PF00664">
    <property type="entry name" value="ABC_membrane"/>
    <property type="match status" value="1"/>
</dbReference>
<evidence type="ECO:0000256" key="4">
    <source>
        <dbReference type="ARBA" id="ARBA00022448"/>
    </source>
</evidence>
<evidence type="ECO:0000313" key="17">
    <source>
        <dbReference type="Proteomes" id="UP001642260"/>
    </source>
</evidence>
<keyword evidence="7" id="KW-0547">Nucleotide-binding</keyword>
<dbReference type="PROSITE" id="PS50893">
    <property type="entry name" value="ABC_TRANSPORTER_2"/>
    <property type="match status" value="1"/>
</dbReference>
<keyword evidence="9" id="KW-1278">Translocase</keyword>
<dbReference type="AlphaFoldDB" id="A0ABC8KTK8"/>
<evidence type="ECO:0000256" key="3">
    <source>
        <dbReference type="ARBA" id="ARBA00012191"/>
    </source>
</evidence>
<comment type="catalytic activity">
    <reaction evidence="12">
        <text>ATP + H2O + xenobioticSide 1 = ADP + phosphate + xenobioticSide 2.</text>
        <dbReference type="EC" id="7.6.2.2"/>
    </reaction>
</comment>
<dbReference type="Pfam" id="PF00005">
    <property type="entry name" value="ABC_tran"/>
    <property type="match status" value="1"/>
</dbReference>
<protein>
    <recommendedName>
        <fullName evidence="3">ABC-type xenobiotic transporter</fullName>
        <ecNumber evidence="3">7.6.2.2</ecNumber>
    </recommendedName>
</protein>
<dbReference type="GO" id="GO:0016020">
    <property type="term" value="C:membrane"/>
    <property type="evidence" value="ECO:0007669"/>
    <property type="project" value="UniProtKB-SubCell"/>
</dbReference>
<evidence type="ECO:0000256" key="7">
    <source>
        <dbReference type="ARBA" id="ARBA00022741"/>
    </source>
</evidence>
<dbReference type="InterPro" id="IPR003439">
    <property type="entry name" value="ABC_transporter-like_ATP-bd"/>
</dbReference>
<feature type="transmembrane region" description="Helical" evidence="13">
    <location>
        <begin position="7"/>
        <end position="30"/>
    </location>
</feature>
<organism evidence="16 17">
    <name type="scientific">Eruca vesicaria subsp. sativa</name>
    <name type="common">Garden rocket</name>
    <name type="synonym">Eruca sativa</name>
    <dbReference type="NCBI Taxonomy" id="29727"/>
    <lineage>
        <taxon>Eukaryota</taxon>
        <taxon>Viridiplantae</taxon>
        <taxon>Streptophyta</taxon>
        <taxon>Embryophyta</taxon>
        <taxon>Tracheophyta</taxon>
        <taxon>Spermatophyta</taxon>
        <taxon>Magnoliopsida</taxon>
        <taxon>eudicotyledons</taxon>
        <taxon>Gunneridae</taxon>
        <taxon>Pentapetalae</taxon>
        <taxon>rosids</taxon>
        <taxon>malvids</taxon>
        <taxon>Brassicales</taxon>
        <taxon>Brassicaceae</taxon>
        <taxon>Brassiceae</taxon>
        <taxon>Eruca</taxon>
    </lineage>
</organism>
<evidence type="ECO:0000259" key="14">
    <source>
        <dbReference type="PROSITE" id="PS50893"/>
    </source>
</evidence>
<keyword evidence="10 13" id="KW-1133">Transmembrane helix</keyword>
<keyword evidence="4" id="KW-0813">Transport</keyword>
<evidence type="ECO:0000256" key="5">
    <source>
        <dbReference type="ARBA" id="ARBA00022692"/>
    </source>
</evidence>
<dbReference type="Proteomes" id="UP001642260">
    <property type="component" value="Unassembled WGS sequence"/>
</dbReference>
<evidence type="ECO:0000256" key="6">
    <source>
        <dbReference type="ARBA" id="ARBA00022737"/>
    </source>
</evidence>
<evidence type="ECO:0000256" key="9">
    <source>
        <dbReference type="ARBA" id="ARBA00022967"/>
    </source>
</evidence>
<comment type="similarity">
    <text evidence="2">Belongs to the ABC transporter superfamily. ABCC family. Conjugate transporter (TC 3.A.1.208) subfamily.</text>
</comment>
<keyword evidence="11 13" id="KW-0472">Membrane</keyword>
<dbReference type="SUPFAM" id="SSF90123">
    <property type="entry name" value="ABC transporter transmembrane region"/>
    <property type="match status" value="1"/>
</dbReference>
<dbReference type="PANTHER" id="PTHR24223:SF416">
    <property type="entry name" value="ABC-TYPE XENOBIOTIC TRANSPORTER"/>
    <property type="match status" value="1"/>
</dbReference>
<dbReference type="SUPFAM" id="SSF52540">
    <property type="entry name" value="P-loop containing nucleoside triphosphate hydrolases"/>
    <property type="match status" value="1"/>
</dbReference>
<feature type="transmembrane region" description="Helical" evidence="13">
    <location>
        <begin position="146"/>
        <end position="164"/>
    </location>
</feature>
<dbReference type="EMBL" id="CAKOAT010335154">
    <property type="protein sequence ID" value="CAH8362577.1"/>
    <property type="molecule type" value="Genomic_DNA"/>
</dbReference>
<dbReference type="InterPro" id="IPR027417">
    <property type="entry name" value="P-loop_NTPase"/>
</dbReference>
<dbReference type="CDD" id="cd18580">
    <property type="entry name" value="ABC_6TM_ABCC_D2"/>
    <property type="match status" value="1"/>
</dbReference>
<feature type="domain" description="ABC transporter" evidence="14">
    <location>
        <begin position="358"/>
        <end position="592"/>
    </location>
</feature>
<accession>A0ABC8KTK8</accession>
<dbReference type="CDD" id="cd03244">
    <property type="entry name" value="ABCC_MRP_domain2"/>
    <property type="match status" value="1"/>
</dbReference>
<dbReference type="InterPro" id="IPR036640">
    <property type="entry name" value="ABC1_TM_sf"/>
</dbReference>
<comment type="subcellular location">
    <subcellularLocation>
        <location evidence="1">Membrane</location>
        <topology evidence="1">Multi-pass membrane protein</topology>
    </subcellularLocation>
</comment>
<dbReference type="EC" id="7.6.2.2" evidence="3"/>
<evidence type="ECO:0000256" key="8">
    <source>
        <dbReference type="ARBA" id="ARBA00022840"/>
    </source>
</evidence>
<evidence type="ECO:0000256" key="2">
    <source>
        <dbReference type="ARBA" id="ARBA00009726"/>
    </source>
</evidence>
<feature type="domain" description="ABC transmembrane type-1" evidence="15">
    <location>
        <begin position="12"/>
        <end position="255"/>
    </location>
</feature>
<gene>
    <name evidence="16" type="ORF">ERUC_LOCUS28333</name>
</gene>
<feature type="transmembrane region" description="Helical" evidence="13">
    <location>
        <begin position="240"/>
        <end position="258"/>
    </location>
</feature>
<dbReference type="Gene3D" id="3.40.50.300">
    <property type="entry name" value="P-loop containing nucleotide triphosphate hydrolases"/>
    <property type="match status" value="1"/>
</dbReference>
<keyword evidence="6" id="KW-0677">Repeat</keyword>
<feature type="transmembrane region" description="Helical" evidence="13">
    <location>
        <begin position="279"/>
        <end position="303"/>
    </location>
</feature>
<evidence type="ECO:0000256" key="1">
    <source>
        <dbReference type="ARBA" id="ARBA00004141"/>
    </source>
</evidence>
<dbReference type="SMART" id="SM00382">
    <property type="entry name" value="AAA"/>
    <property type="match status" value="1"/>
</dbReference>
<feature type="transmembrane region" description="Helical" evidence="13">
    <location>
        <begin position="50"/>
        <end position="80"/>
    </location>
</feature>
<reference evidence="16 17" key="1">
    <citation type="submission" date="2022-03" db="EMBL/GenBank/DDBJ databases">
        <authorList>
            <person name="Macdonald S."/>
            <person name="Ahmed S."/>
            <person name="Newling K."/>
        </authorList>
    </citation>
    <scope>NUCLEOTIDE SEQUENCE [LARGE SCALE GENOMIC DNA]</scope>
</reference>
<evidence type="ECO:0000259" key="15">
    <source>
        <dbReference type="PROSITE" id="PS50929"/>
    </source>
</evidence>
<keyword evidence="5 13" id="KW-0812">Transmembrane</keyword>
<evidence type="ECO:0000256" key="12">
    <source>
        <dbReference type="ARBA" id="ARBA00034018"/>
    </source>
</evidence>
<dbReference type="InterPro" id="IPR003593">
    <property type="entry name" value="AAA+_ATPase"/>
</dbReference>
<evidence type="ECO:0000256" key="11">
    <source>
        <dbReference type="ARBA" id="ARBA00023136"/>
    </source>
</evidence>
<dbReference type="PANTHER" id="PTHR24223">
    <property type="entry name" value="ATP-BINDING CASSETTE SUB-FAMILY C"/>
    <property type="match status" value="1"/>
</dbReference>
<evidence type="ECO:0000313" key="16">
    <source>
        <dbReference type="EMBL" id="CAH8362577.1"/>
    </source>
</evidence>
<dbReference type="FunFam" id="3.40.50.300:FF:000169">
    <property type="entry name" value="ABC transporter C family member 3"/>
    <property type="match status" value="1"/>
</dbReference>
<dbReference type="PROSITE" id="PS50929">
    <property type="entry name" value="ABC_TM1F"/>
    <property type="match status" value="1"/>
</dbReference>
<dbReference type="FunFam" id="1.20.1560.10:FF:000002">
    <property type="entry name" value="ABC transporter C family member 5"/>
    <property type="match status" value="1"/>
</dbReference>
<dbReference type="InterPro" id="IPR011527">
    <property type="entry name" value="ABC1_TM_dom"/>
</dbReference>
<name>A0ABC8KTK8_ERUVS</name>